<evidence type="ECO:0000256" key="2">
    <source>
        <dbReference type="ARBA" id="ARBA00022723"/>
    </source>
</evidence>
<dbReference type="PANTHER" id="PTHR11820:SF112">
    <property type="entry name" value="FUMARYLACETOACETATE HYDROLASE FAMILY PROTEIN (AFU_ORTHOLOGUE AFUA_1G02370)-RELATED"/>
    <property type="match status" value="1"/>
</dbReference>
<dbReference type="PANTHER" id="PTHR11820">
    <property type="entry name" value="ACYLPYRUVASE"/>
    <property type="match status" value="1"/>
</dbReference>
<dbReference type="SUPFAM" id="SSF56529">
    <property type="entry name" value="FAH"/>
    <property type="match status" value="1"/>
</dbReference>
<dbReference type="GO" id="GO:0046872">
    <property type="term" value="F:metal ion binding"/>
    <property type="evidence" value="ECO:0007669"/>
    <property type="project" value="UniProtKB-KW"/>
</dbReference>
<dbReference type="EMBL" id="JAMXLR010000043">
    <property type="protein sequence ID" value="MCO6044888.1"/>
    <property type="molecule type" value="Genomic_DNA"/>
</dbReference>
<evidence type="ECO:0000313" key="4">
    <source>
        <dbReference type="EMBL" id="MCO6044888.1"/>
    </source>
</evidence>
<dbReference type="InterPro" id="IPR011234">
    <property type="entry name" value="Fumarylacetoacetase-like_C"/>
</dbReference>
<keyword evidence="4" id="KW-0378">Hydrolase</keyword>
<comment type="similarity">
    <text evidence="1">Belongs to the FAH family.</text>
</comment>
<dbReference type="AlphaFoldDB" id="A0A9X2FB00"/>
<reference evidence="4" key="1">
    <citation type="submission" date="2022-06" db="EMBL/GenBank/DDBJ databases">
        <title>Aeoliella straminimaris, a novel planctomycete from sediments.</title>
        <authorList>
            <person name="Vitorino I.R."/>
            <person name="Lage O.M."/>
        </authorList>
    </citation>
    <scope>NUCLEOTIDE SEQUENCE</scope>
    <source>
        <strain evidence="4">ICT_H6.2</strain>
    </source>
</reference>
<protein>
    <submittedName>
        <fullName evidence="4">Fumarylacetoacetate hydrolase family protein</fullName>
    </submittedName>
</protein>
<dbReference type="FunFam" id="3.90.850.10:FF:000002">
    <property type="entry name" value="2-hydroxyhepta-2,4-diene-1,7-dioate isomerase"/>
    <property type="match status" value="1"/>
</dbReference>
<feature type="domain" description="Fumarylacetoacetase-like C-terminal" evidence="3">
    <location>
        <begin position="56"/>
        <end position="264"/>
    </location>
</feature>
<comment type="caution">
    <text evidence="4">The sequence shown here is derived from an EMBL/GenBank/DDBJ whole genome shotgun (WGS) entry which is preliminary data.</text>
</comment>
<name>A0A9X2FB00_9BACT</name>
<dbReference type="GO" id="GO:0016853">
    <property type="term" value="F:isomerase activity"/>
    <property type="evidence" value="ECO:0007669"/>
    <property type="project" value="UniProtKB-ARBA"/>
</dbReference>
<accession>A0A9X2FB00</accession>
<organism evidence="4 5">
    <name type="scientific">Aeoliella straminimaris</name>
    <dbReference type="NCBI Taxonomy" id="2954799"/>
    <lineage>
        <taxon>Bacteria</taxon>
        <taxon>Pseudomonadati</taxon>
        <taxon>Planctomycetota</taxon>
        <taxon>Planctomycetia</taxon>
        <taxon>Pirellulales</taxon>
        <taxon>Lacipirellulaceae</taxon>
        <taxon>Aeoliella</taxon>
    </lineage>
</organism>
<gene>
    <name evidence="4" type="ORF">NG895_13325</name>
</gene>
<dbReference type="GO" id="GO:0019752">
    <property type="term" value="P:carboxylic acid metabolic process"/>
    <property type="evidence" value="ECO:0007669"/>
    <property type="project" value="UniProtKB-ARBA"/>
</dbReference>
<keyword evidence="2" id="KW-0479">Metal-binding</keyword>
<dbReference type="InterPro" id="IPR036663">
    <property type="entry name" value="Fumarylacetoacetase_C_sf"/>
</dbReference>
<keyword evidence="5" id="KW-1185">Reference proteome</keyword>
<dbReference type="Pfam" id="PF01557">
    <property type="entry name" value="FAA_hydrolase"/>
    <property type="match status" value="1"/>
</dbReference>
<evidence type="ECO:0000259" key="3">
    <source>
        <dbReference type="Pfam" id="PF01557"/>
    </source>
</evidence>
<sequence length="268" mass="29029">MRILRYSDTTGSVQLGAEHPDGSVTRLAGELFGELSDTGEAADVAKRLAPLVPRDIFCIGLNYAKHAEEGGKGIPENPVVFMKSTAAAQNPGDPILLPRKLRSDRVDYECELVVVIGRECKNVSRDSALDYVLGYTCGNDVSARDWQRNGGGGQWVRGKTFDTFAPLGPVLVTADEIPNPNSLSIRTVLNDEVMQDWNTDDMIFDVPTLIEFLSSSTRLLPGTLIFTGTPHGVGFARQPPVFLQPGDTVTVEIEGIGELTNPVVEESL</sequence>
<evidence type="ECO:0000313" key="5">
    <source>
        <dbReference type="Proteomes" id="UP001155241"/>
    </source>
</evidence>
<dbReference type="Gene3D" id="3.90.850.10">
    <property type="entry name" value="Fumarylacetoacetase-like, C-terminal domain"/>
    <property type="match status" value="1"/>
</dbReference>
<evidence type="ECO:0000256" key="1">
    <source>
        <dbReference type="ARBA" id="ARBA00010211"/>
    </source>
</evidence>
<dbReference type="Proteomes" id="UP001155241">
    <property type="component" value="Unassembled WGS sequence"/>
</dbReference>
<dbReference type="RefSeq" id="WP_252853001.1">
    <property type="nucleotide sequence ID" value="NZ_JAMXLR010000043.1"/>
</dbReference>
<dbReference type="GO" id="GO:0016787">
    <property type="term" value="F:hydrolase activity"/>
    <property type="evidence" value="ECO:0007669"/>
    <property type="project" value="UniProtKB-KW"/>
</dbReference>
<proteinExistence type="inferred from homology"/>